<protein>
    <submittedName>
        <fullName evidence="2">Beta-lactamase</fullName>
    </submittedName>
</protein>
<organism evidence="2 3">
    <name type="scientific">Mycolicibacterium obuense</name>
    <dbReference type="NCBI Taxonomy" id="1807"/>
    <lineage>
        <taxon>Bacteria</taxon>
        <taxon>Bacillati</taxon>
        <taxon>Actinomycetota</taxon>
        <taxon>Actinomycetes</taxon>
        <taxon>Mycobacteriales</taxon>
        <taxon>Mycobacteriaceae</taxon>
        <taxon>Mycolicibacterium</taxon>
    </lineage>
</organism>
<dbReference type="SUPFAM" id="SSF56281">
    <property type="entry name" value="Metallo-hydrolase/oxidoreductase"/>
    <property type="match status" value="1"/>
</dbReference>
<dbReference type="PATRIC" id="fig|1807.13.peg.906"/>
<accession>A0A0M2K8U1</accession>
<evidence type="ECO:0000259" key="1">
    <source>
        <dbReference type="SMART" id="SM00849"/>
    </source>
</evidence>
<gene>
    <name evidence="2" type="ORF">WN67_02290</name>
</gene>
<evidence type="ECO:0000313" key="3">
    <source>
        <dbReference type="Proteomes" id="UP000034150"/>
    </source>
</evidence>
<dbReference type="Pfam" id="PF00753">
    <property type="entry name" value="Lactamase_B"/>
    <property type="match status" value="1"/>
</dbReference>
<dbReference type="Gene3D" id="3.60.15.10">
    <property type="entry name" value="Ribonuclease Z/Hydroxyacylglutathione hydrolase-like"/>
    <property type="match status" value="1"/>
</dbReference>
<sequence>MAVEHIADHVIRVPLPLPLPDLKVVNAYVIIGNDGVTLLDPGWAMEESERTLRAALDSVGAQRTDVRRILATHQHWDHYSLGVSWRDRYGIELLLGREEQHSIAAFDPAEGVHPRQLAMLRAAGAAALADRVARLEWEPYERDVAFSFPDRWLDDGDEIDCGGVRIVARATPGHTRGHVVFDDVEHGLVFSGDHLLPRITPSIAFERAPDAMPLRSYLSSLQLFVDLPDARMLPAHGSADGATRARALELLDHHRDRLRRIADSVAAGAQTAFEVADRMTWTRRERSLAELGVVHAMTAVLEVQSHMRLLAARQVLTAQDEDGVELFAVL</sequence>
<evidence type="ECO:0000313" key="2">
    <source>
        <dbReference type="EMBL" id="KKF03613.1"/>
    </source>
</evidence>
<dbReference type="Proteomes" id="UP000034150">
    <property type="component" value="Unassembled WGS sequence"/>
</dbReference>
<dbReference type="SMART" id="SM00849">
    <property type="entry name" value="Lactamase_B"/>
    <property type="match status" value="1"/>
</dbReference>
<dbReference type="InterPro" id="IPR001279">
    <property type="entry name" value="Metallo-B-lactamas"/>
</dbReference>
<dbReference type="PANTHER" id="PTHR23131">
    <property type="entry name" value="ENDORIBONUCLEASE LACTB2"/>
    <property type="match status" value="1"/>
</dbReference>
<comment type="caution">
    <text evidence="2">The sequence shown here is derived from an EMBL/GenBank/DDBJ whole genome shotgun (WGS) entry which is preliminary data.</text>
</comment>
<dbReference type="InterPro" id="IPR036866">
    <property type="entry name" value="RibonucZ/Hydroxyglut_hydro"/>
</dbReference>
<dbReference type="InterPro" id="IPR050662">
    <property type="entry name" value="Sec-metab_biosynth-thioest"/>
</dbReference>
<keyword evidence="3" id="KW-1185">Reference proteome</keyword>
<dbReference type="PANTHER" id="PTHR23131:SF4">
    <property type="entry name" value="METALLO-BETA-LACTAMASE SUPERFAMILY POTEIN"/>
    <property type="match status" value="1"/>
</dbReference>
<name>A0A0M2K8U1_9MYCO</name>
<reference evidence="2 3" key="1">
    <citation type="journal article" date="2015" name="Genome Announc.">
        <title>Draft Genome Sequence of Mycobacterium obuense Strain UC1, Isolated from Patient Sputum.</title>
        <authorList>
            <person name="Greninger A.L."/>
            <person name="Cunningham G."/>
            <person name="Hsu E.D."/>
            <person name="Yu J.M."/>
            <person name="Chiu C.Y."/>
            <person name="Miller S."/>
        </authorList>
    </citation>
    <scope>NUCLEOTIDE SEQUENCE [LARGE SCALE GENOMIC DNA]</scope>
    <source>
        <strain evidence="2 3">UC1</strain>
    </source>
</reference>
<feature type="domain" description="Metallo-beta-lactamase" evidence="1">
    <location>
        <begin position="24"/>
        <end position="236"/>
    </location>
</feature>
<dbReference type="STRING" id="1807.MOBUDSM44075_02311"/>
<dbReference type="EMBL" id="LAUZ02000006">
    <property type="protein sequence ID" value="KKF03613.1"/>
    <property type="molecule type" value="Genomic_DNA"/>
</dbReference>
<dbReference type="AlphaFoldDB" id="A0A0M2K8U1"/>
<proteinExistence type="predicted"/>